<sequence length="47" mass="5415">MGIIKDKKKFTTKEEQSTPTNPTANTNQDTNTFDIDKQTIKEQQTKK</sequence>
<comment type="caution">
    <text evidence="2">The sequence shown here is derived from an EMBL/GenBank/DDBJ whole genome shotgun (WGS) entry which is preliminary data.</text>
</comment>
<organism evidence="2 4">
    <name type="scientific">Formosa algae</name>
    <dbReference type="NCBI Taxonomy" id="225843"/>
    <lineage>
        <taxon>Bacteria</taxon>
        <taxon>Pseudomonadati</taxon>
        <taxon>Bacteroidota</taxon>
        <taxon>Flavobacteriia</taxon>
        <taxon>Flavobacteriales</taxon>
        <taxon>Flavobacteriaceae</taxon>
        <taxon>Formosa</taxon>
    </lineage>
</organism>
<evidence type="ECO:0000313" key="2">
    <source>
        <dbReference type="EMBL" id="MBP1839379.1"/>
    </source>
</evidence>
<name>A0A9X0YIY9_9FLAO</name>
<evidence type="ECO:0000313" key="4">
    <source>
        <dbReference type="Proteomes" id="UP001138672"/>
    </source>
</evidence>
<keyword evidence="5" id="KW-1185">Reference proteome</keyword>
<feature type="region of interest" description="Disordered" evidence="1">
    <location>
        <begin position="1"/>
        <end position="47"/>
    </location>
</feature>
<gene>
    <name evidence="2" type="ORF">J2Z56_001290</name>
    <name evidence="3" type="ORF">J2Z57_001116</name>
</gene>
<dbReference type="EMBL" id="JAGGJQ010000003">
    <property type="protein sequence ID" value="MBP1839379.1"/>
    <property type="molecule type" value="Genomic_DNA"/>
</dbReference>
<accession>A0A9X0YIY9</accession>
<dbReference type="EMBL" id="JAUSUU010000003">
    <property type="protein sequence ID" value="MDQ0334683.1"/>
    <property type="molecule type" value="Genomic_DNA"/>
</dbReference>
<evidence type="ECO:0000313" key="5">
    <source>
        <dbReference type="Proteomes" id="UP001231587"/>
    </source>
</evidence>
<reference evidence="2" key="1">
    <citation type="submission" date="2021-03" db="EMBL/GenBank/DDBJ databases">
        <title>Genomic Encyclopedia of Type Strains, Phase IV (KMG-IV): sequencing the most valuable type-strain genomes for metagenomic binning, comparative biology and taxonomic classification.</title>
        <authorList>
            <person name="Goeker M."/>
        </authorList>
    </citation>
    <scope>NUCLEOTIDE SEQUENCE</scope>
    <source>
        <strain evidence="2">DSM 15523</strain>
        <strain evidence="3 5">DSM 16476</strain>
    </source>
</reference>
<protein>
    <submittedName>
        <fullName evidence="2">Uncharacterized protein</fullName>
    </submittedName>
</protein>
<dbReference type="AlphaFoldDB" id="A0A9X0YIY9"/>
<evidence type="ECO:0000313" key="3">
    <source>
        <dbReference type="EMBL" id="MDQ0334683.1"/>
    </source>
</evidence>
<dbReference type="Proteomes" id="UP001231587">
    <property type="component" value="Unassembled WGS sequence"/>
</dbReference>
<feature type="compositionally biased region" description="Polar residues" evidence="1">
    <location>
        <begin position="17"/>
        <end position="33"/>
    </location>
</feature>
<dbReference type="Proteomes" id="UP001138672">
    <property type="component" value="Unassembled WGS sequence"/>
</dbReference>
<feature type="compositionally biased region" description="Basic and acidic residues" evidence="1">
    <location>
        <begin position="34"/>
        <end position="47"/>
    </location>
</feature>
<dbReference type="RefSeq" id="WP_172441767.1">
    <property type="nucleotide sequence ID" value="NZ_JAGGJQ010000003.1"/>
</dbReference>
<proteinExistence type="predicted"/>
<evidence type="ECO:0000256" key="1">
    <source>
        <dbReference type="SAM" id="MobiDB-lite"/>
    </source>
</evidence>